<reference evidence="4 5" key="1">
    <citation type="submission" date="2023-08" db="EMBL/GenBank/DDBJ databases">
        <title>Black Yeasts Isolated from many extreme environments.</title>
        <authorList>
            <person name="Coleine C."/>
            <person name="Stajich J.E."/>
            <person name="Selbmann L."/>
        </authorList>
    </citation>
    <scope>NUCLEOTIDE SEQUENCE [LARGE SCALE GENOMIC DNA]</scope>
    <source>
        <strain evidence="4 5">CCFEE 5792</strain>
    </source>
</reference>
<evidence type="ECO:0000313" key="5">
    <source>
        <dbReference type="Proteomes" id="UP001358417"/>
    </source>
</evidence>
<dbReference type="EMBL" id="JAVRRD010000004">
    <property type="protein sequence ID" value="KAK5059693.1"/>
    <property type="molecule type" value="Genomic_DNA"/>
</dbReference>
<dbReference type="FunFam" id="3.40.30.10:FF:000039">
    <property type="entry name" value="Glutathione S-transferase domain"/>
    <property type="match status" value="1"/>
</dbReference>
<dbReference type="Gene3D" id="1.20.1050.130">
    <property type="match status" value="1"/>
</dbReference>
<dbReference type="PROSITE" id="PS50404">
    <property type="entry name" value="GST_NTER"/>
    <property type="match status" value="1"/>
</dbReference>
<comment type="caution">
    <text evidence="4">The sequence shown here is derived from an EMBL/GenBank/DDBJ whole genome shotgun (WGS) entry which is preliminary data.</text>
</comment>
<sequence length="127" mass="14624">MASHLYGNYFSTRSQRVLFTLEELEYPYEWHSKDFARGEHKALPYVSEHHPFGKVPAFQDDHVKLFESRAICRYLVARKPGHLTPPFAGTSSASLVQGARFEQAASVEQSYFEPPLEKLGFELIFKK</sequence>
<dbReference type="Pfam" id="PF02798">
    <property type="entry name" value="GST_N"/>
    <property type="match status" value="1"/>
</dbReference>
<evidence type="ECO:0000259" key="3">
    <source>
        <dbReference type="PROSITE" id="PS50404"/>
    </source>
</evidence>
<dbReference type="SUPFAM" id="SSF52833">
    <property type="entry name" value="Thioredoxin-like"/>
    <property type="match status" value="1"/>
</dbReference>
<protein>
    <recommendedName>
        <fullName evidence="1">glutathione transferase</fullName>
        <ecNumber evidence="1">2.5.1.18</ecNumber>
    </recommendedName>
</protein>
<dbReference type="PANTHER" id="PTHR43900">
    <property type="entry name" value="GLUTATHIONE S-TRANSFERASE RHO"/>
    <property type="match status" value="1"/>
</dbReference>
<organism evidence="4 5">
    <name type="scientific">Exophiala bonariae</name>
    <dbReference type="NCBI Taxonomy" id="1690606"/>
    <lineage>
        <taxon>Eukaryota</taxon>
        <taxon>Fungi</taxon>
        <taxon>Dikarya</taxon>
        <taxon>Ascomycota</taxon>
        <taxon>Pezizomycotina</taxon>
        <taxon>Eurotiomycetes</taxon>
        <taxon>Chaetothyriomycetidae</taxon>
        <taxon>Chaetothyriales</taxon>
        <taxon>Herpotrichiellaceae</taxon>
        <taxon>Exophiala</taxon>
    </lineage>
</organism>
<dbReference type="PANTHER" id="PTHR43900:SF3">
    <property type="entry name" value="GLUTATHIONE S-TRANSFERASE RHO"/>
    <property type="match status" value="1"/>
</dbReference>
<dbReference type="SFLD" id="SFLDS00019">
    <property type="entry name" value="Glutathione_Transferase_(cytos"/>
    <property type="match status" value="1"/>
</dbReference>
<dbReference type="Proteomes" id="UP001358417">
    <property type="component" value="Unassembled WGS sequence"/>
</dbReference>
<keyword evidence="5" id="KW-1185">Reference proteome</keyword>
<dbReference type="AlphaFoldDB" id="A0AAV9NMF9"/>
<dbReference type="InterPro" id="IPR036249">
    <property type="entry name" value="Thioredoxin-like_sf"/>
</dbReference>
<name>A0AAV9NMF9_9EURO</name>
<dbReference type="InterPro" id="IPR040079">
    <property type="entry name" value="Glutathione_S-Trfase"/>
</dbReference>
<evidence type="ECO:0000313" key="4">
    <source>
        <dbReference type="EMBL" id="KAK5059693.1"/>
    </source>
</evidence>
<evidence type="ECO:0000256" key="2">
    <source>
        <dbReference type="ARBA" id="ARBA00022679"/>
    </source>
</evidence>
<dbReference type="GeneID" id="89977734"/>
<evidence type="ECO:0000256" key="1">
    <source>
        <dbReference type="ARBA" id="ARBA00012452"/>
    </source>
</evidence>
<dbReference type="InterPro" id="IPR004045">
    <property type="entry name" value="Glutathione_S-Trfase_N"/>
</dbReference>
<proteinExistence type="predicted"/>
<dbReference type="GO" id="GO:0043295">
    <property type="term" value="F:glutathione binding"/>
    <property type="evidence" value="ECO:0007669"/>
    <property type="project" value="TreeGrafter"/>
</dbReference>
<accession>A0AAV9NMF9</accession>
<dbReference type="GO" id="GO:0005737">
    <property type="term" value="C:cytoplasm"/>
    <property type="evidence" value="ECO:0007669"/>
    <property type="project" value="TreeGrafter"/>
</dbReference>
<dbReference type="GO" id="GO:0004364">
    <property type="term" value="F:glutathione transferase activity"/>
    <property type="evidence" value="ECO:0007669"/>
    <property type="project" value="UniProtKB-EC"/>
</dbReference>
<gene>
    <name evidence="4" type="ORF">LTR84_009576</name>
</gene>
<feature type="domain" description="GST N-terminal" evidence="3">
    <location>
        <begin position="1"/>
        <end position="83"/>
    </location>
</feature>
<dbReference type="GO" id="GO:0006749">
    <property type="term" value="P:glutathione metabolic process"/>
    <property type="evidence" value="ECO:0007669"/>
    <property type="project" value="TreeGrafter"/>
</dbReference>
<keyword evidence="2" id="KW-0808">Transferase</keyword>
<dbReference type="EC" id="2.5.1.18" evidence="1"/>
<dbReference type="RefSeq" id="XP_064709514.1">
    <property type="nucleotide sequence ID" value="XM_064853115.1"/>
</dbReference>